<organism evidence="2 3">
    <name type="scientific">Vanrija albida</name>
    <dbReference type="NCBI Taxonomy" id="181172"/>
    <lineage>
        <taxon>Eukaryota</taxon>
        <taxon>Fungi</taxon>
        <taxon>Dikarya</taxon>
        <taxon>Basidiomycota</taxon>
        <taxon>Agaricomycotina</taxon>
        <taxon>Tremellomycetes</taxon>
        <taxon>Trichosporonales</taxon>
        <taxon>Trichosporonaceae</taxon>
        <taxon>Vanrija</taxon>
    </lineage>
</organism>
<dbReference type="EMBL" id="JBBXJM010000003">
    <property type="protein sequence ID" value="KAL1410512.1"/>
    <property type="molecule type" value="Genomic_DNA"/>
</dbReference>
<evidence type="ECO:0000313" key="2">
    <source>
        <dbReference type="EMBL" id="KAL1410512.1"/>
    </source>
</evidence>
<accession>A0ABR3Q7R5</accession>
<keyword evidence="3" id="KW-1185">Reference proteome</keyword>
<protein>
    <recommendedName>
        <fullName evidence="4">Transcription factor domain-containing protein</fullName>
    </recommendedName>
</protein>
<feature type="region of interest" description="Disordered" evidence="1">
    <location>
        <begin position="1"/>
        <end position="22"/>
    </location>
</feature>
<proteinExistence type="predicted"/>
<dbReference type="Proteomes" id="UP001565368">
    <property type="component" value="Unassembled WGS sequence"/>
</dbReference>
<sequence length="532" mass="57725">MSIPPVRPPPIAPTQPDAYGSRGIRAADGRTLRFSEPPPVIWHKCRLEPAHLSALQAQLSKHHDHLFPHPVNGDQPNIARFTPDLVALPGFDRFAEHYLAMVMVTVGTWQPTDLVPKEQRKADETLSSKFGRLTATSDLPPHRWITGLTAAFLTMHVWNATHAMHALFTSYPGLIAAEVRTASLGLFLGPDRIQWLLRLLLGRLHHRRAYTIDDESLQACGDLLVAYLTREDHAPHAPQAPMLAYRIRELFTFVPKVLTWDLQLHAVRVGLIYGALAISVRLEQDAVQRENALIRAGFGAITAIMGAAWSANPFAVLRPAGAASAATVSLAYDAVNTLLTAEEQRLAQVVATVVHKFNVQVLRGAQQGVVPCYNPQWLAVMRDHCHDCDNHSGDWEKFAAGPVGADEWAAALDEFQATAATVLQMVVFQSGVPVKVDVRPVRVDPLGGTGVPQPPPNQRVELSVPETDGSALAPSHLPTTQDVPRPSSAAQPSQVFTQPPGRIPQISTVSLSAAISSVTVTNGFVDVGDDGV</sequence>
<feature type="compositionally biased region" description="Polar residues" evidence="1">
    <location>
        <begin position="477"/>
        <end position="497"/>
    </location>
</feature>
<reference evidence="2 3" key="1">
    <citation type="submission" date="2023-08" db="EMBL/GenBank/DDBJ databases">
        <title>Annotated Genome Sequence of Vanrija albida AlHP1.</title>
        <authorList>
            <person name="Herzog R."/>
        </authorList>
    </citation>
    <scope>NUCLEOTIDE SEQUENCE [LARGE SCALE GENOMIC DNA]</scope>
    <source>
        <strain evidence="2 3">AlHP1</strain>
    </source>
</reference>
<evidence type="ECO:0008006" key="4">
    <source>
        <dbReference type="Google" id="ProtNLM"/>
    </source>
</evidence>
<name>A0ABR3Q7R5_9TREE</name>
<evidence type="ECO:0000256" key="1">
    <source>
        <dbReference type="SAM" id="MobiDB-lite"/>
    </source>
</evidence>
<gene>
    <name evidence="2" type="ORF">Q8F55_004525</name>
</gene>
<dbReference type="RefSeq" id="XP_069210456.1">
    <property type="nucleotide sequence ID" value="XM_069353038.1"/>
</dbReference>
<comment type="caution">
    <text evidence="2">The sequence shown here is derived from an EMBL/GenBank/DDBJ whole genome shotgun (WGS) entry which is preliminary data.</text>
</comment>
<feature type="compositionally biased region" description="Pro residues" evidence="1">
    <location>
        <begin position="1"/>
        <end position="13"/>
    </location>
</feature>
<dbReference type="GeneID" id="95985568"/>
<feature type="region of interest" description="Disordered" evidence="1">
    <location>
        <begin position="445"/>
        <end position="502"/>
    </location>
</feature>
<evidence type="ECO:0000313" key="3">
    <source>
        <dbReference type="Proteomes" id="UP001565368"/>
    </source>
</evidence>